<dbReference type="SMART" id="SM00142">
    <property type="entry name" value="PI3K_C2"/>
    <property type="match status" value="1"/>
</dbReference>
<dbReference type="GO" id="GO:0005777">
    <property type="term" value="C:peroxisome"/>
    <property type="evidence" value="ECO:0007669"/>
    <property type="project" value="TreeGrafter"/>
</dbReference>
<dbReference type="InterPro" id="IPR016024">
    <property type="entry name" value="ARM-type_fold"/>
</dbReference>
<dbReference type="CDD" id="cd00896">
    <property type="entry name" value="PI3Kc_III"/>
    <property type="match status" value="1"/>
</dbReference>
<dbReference type="PROSITE" id="PS50290">
    <property type="entry name" value="PI3_4_KINASE_3"/>
    <property type="match status" value="1"/>
</dbReference>
<dbReference type="InParanoid" id="A0A3N4KLY6"/>
<dbReference type="Proteomes" id="UP000277580">
    <property type="component" value="Unassembled WGS sequence"/>
</dbReference>
<dbReference type="InterPro" id="IPR036940">
    <property type="entry name" value="PI3/4_kinase_cat_sf"/>
</dbReference>
<dbReference type="Pfam" id="PF00613">
    <property type="entry name" value="PI3Ka"/>
    <property type="match status" value="1"/>
</dbReference>
<keyword evidence="3 7" id="KW-0547">Nucleotide-binding</keyword>
<dbReference type="InterPro" id="IPR042236">
    <property type="entry name" value="PI3K_accessory_sf"/>
</dbReference>
<evidence type="ECO:0000259" key="9">
    <source>
        <dbReference type="PROSITE" id="PS50290"/>
    </source>
</evidence>
<feature type="domain" description="C2 PI3K-type" evidence="11">
    <location>
        <begin position="32"/>
        <end position="182"/>
    </location>
</feature>
<evidence type="ECO:0000256" key="3">
    <source>
        <dbReference type="ARBA" id="ARBA00022741"/>
    </source>
</evidence>
<dbReference type="SMART" id="SM00146">
    <property type="entry name" value="PI3Kc"/>
    <property type="match status" value="1"/>
</dbReference>
<dbReference type="InterPro" id="IPR002420">
    <property type="entry name" value="PI3K-type_C2_dom"/>
</dbReference>
<gene>
    <name evidence="12" type="ORF">P167DRAFT_525816</name>
</gene>
<dbReference type="CDD" id="cd00870">
    <property type="entry name" value="PI3Ka_III"/>
    <property type="match status" value="1"/>
</dbReference>
<dbReference type="FunFam" id="1.10.1070.11:FF:000002">
    <property type="entry name" value="Phosphatidylinositol 3-kinase catalytic subunit type 3"/>
    <property type="match status" value="1"/>
</dbReference>
<feature type="domain" description="PI3K/PI4K catalytic" evidence="9">
    <location>
        <begin position="542"/>
        <end position="812"/>
    </location>
</feature>
<proteinExistence type="inferred from homology"/>
<dbReference type="PROSITE" id="PS00916">
    <property type="entry name" value="PI3_4_KINASE_2"/>
    <property type="match status" value="1"/>
</dbReference>
<dbReference type="EMBL" id="ML119143">
    <property type="protein sequence ID" value="RPB10428.1"/>
    <property type="molecule type" value="Genomic_DNA"/>
</dbReference>
<dbReference type="SMART" id="SM00145">
    <property type="entry name" value="PI3Ka"/>
    <property type="match status" value="1"/>
</dbReference>
<dbReference type="InterPro" id="IPR008290">
    <property type="entry name" value="PI3K_Vps34"/>
</dbReference>
<accession>A0A3N4KLY6</accession>
<dbReference type="GO" id="GO:0034271">
    <property type="term" value="C:phosphatidylinositol 3-kinase complex, class III, type I"/>
    <property type="evidence" value="ECO:0007669"/>
    <property type="project" value="TreeGrafter"/>
</dbReference>
<keyword evidence="5 7" id="KW-0067">ATP-binding</keyword>
<reference evidence="12 13" key="1">
    <citation type="journal article" date="2018" name="Nat. Ecol. Evol.">
        <title>Pezizomycetes genomes reveal the molecular basis of ectomycorrhizal truffle lifestyle.</title>
        <authorList>
            <person name="Murat C."/>
            <person name="Payen T."/>
            <person name="Noel B."/>
            <person name="Kuo A."/>
            <person name="Morin E."/>
            <person name="Chen J."/>
            <person name="Kohler A."/>
            <person name="Krizsan K."/>
            <person name="Balestrini R."/>
            <person name="Da Silva C."/>
            <person name="Montanini B."/>
            <person name="Hainaut M."/>
            <person name="Levati E."/>
            <person name="Barry K.W."/>
            <person name="Belfiori B."/>
            <person name="Cichocki N."/>
            <person name="Clum A."/>
            <person name="Dockter R.B."/>
            <person name="Fauchery L."/>
            <person name="Guy J."/>
            <person name="Iotti M."/>
            <person name="Le Tacon F."/>
            <person name="Lindquist E.A."/>
            <person name="Lipzen A."/>
            <person name="Malagnac F."/>
            <person name="Mello A."/>
            <person name="Molinier V."/>
            <person name="Miyauchi S."/>
            <person name="Poulain J."/>
            <person name="Riccioni C."/>
            <person name="Rubini A."/>
            <person name="Sitrit Y."/>
            <person name="Splivallo R."/>
            <person name="Traeger S."/>
            <person name="Wang M."/>
            <person name="Zifcakova L."/>
            <person name="Wipf D."/>
            <person name="Zambonelli A."/>
            <person name="Paolocci F."/>
            <person name="Nowrousian M."/>
            <person name="Ottonello S."/>
            <person name="Baldrian P."/>
            <person name="Spatafora J.W."/>
            <person name="Henrissat B."/>
            <person name="Nagy L.G."/>
            <person name="Aury J.M."/>
            <person name="Wincker P."/>
            <person name="Grigoriev I.V."/>
            <person name="Bonfante P."/>
            <person name="Martin F.M."/>
        </authorList>
    </citation>
    <scope>NUCLEOTIDE SEQUENCE [LARGE SCALE GENOMIC DNA]</scope>
    <source>
        <strain evidence="12 13">CCBAS932</strain>
    </source>
</reference>
<dbReference type="SUPFAM" id="SSF49562">
    <property type="entry name" value="C2 domain (Calcium/lipid-binding domain, CaLB)"/>
    <property type="match status" value="1"/>
</dbReference>
<comment type="catalytic activity">
    <reaction evidence="6">
        <text>a 1,2-diacyl-sn-glycero-3-phospho-(1D-myo-inositol) + ATP = a 1,2-diacyl-sn-glycero-3-phospho-(1D-myo-inositol-3-phosphate) + ADP + H(+)</text>
        <dbReference type="Rhea" id="RHEA:12709"/>
        <dbReference type="ChEBI" id="CHEBI:15378"/>
        <dbReference type="ChEBI" id="CHEBI:30616"/>
        <dbReference type="ChEBI" id="CHEBI:57880"/>
        <dbReference type="ChEBI" id="CHEBI:58088"/>
        <dbReference type="ChEBI" id="CHEBI:456216"/>
        <dbReference type="EC" id="2.7.1.137"/>
    </reaction>
    <physiologicalReaction direction="left-to-right" evidence="6">
        <dbReference type="Rhea" id="RHEA:12710"/>
    </physiologicalReaction>
</comment>
<comment type="similarity">
    <text evidence="1">Belongs to the PI3/PI4-kinase family. Type III PI4K subfamily.</text>
</comment>
<dbReference type="Gene3D" id="2.60.40.150">
    <property type="entry name" value="C2 domain"/>
    <property type="match status" value="1"/>
</dbReference>
<evidence type="ECO:0000256" key="7">
    <source>
        <dbReference type="PIRNR" id="PIRNR000587"/>
    </source>
</evidence>
<dbReference type="FunCoup" id="A0A3N4KLY6">
    <property type="interactions" value="830"/>
</dbReference>
<dbReference type="Gene3D" id="1.10.1070.11">
    <property type="entry name" value="Phosphatidylinositol 3-/4-kinase, catalytic domain"/>
    <property type="match status" value="1"/>
</dbReference>
<dbReference type="Pfam" id="PF00792">
    <property type="entry name" value="PI3K_C2"/>
    <property type="match status" value="1"/>
</dbReference>
<dbReference type="Gene3D" id="1.25.40.70">
    <property type="entry name" value="Phosphatidylinositol 3-kinase, accessory domain (PIK)"/>
    <property type="match status" value="1"/>
</dbReference>
<dbReference type="Gene3D" id="3.30.1010.10">
    <property type="entry name" value="Phosphatidylinositol 3-kinase Catalytic Subunit, Chain A, domain 4"/>
    <property type="match status" value="1"/>
</dbReference>
<name>A0A3N4KLY6_9PEZI</name>
<dbReference type="FunFam" id="3.30.1010.10:FF:000002">
    <property type="entry name" value="Phosphatidylinositol 3-kinase catalytic subunit type 3"/>
    <property type="match status" value="1"/>
</dbReference>
<dbReference type="InterPro" id="IPR015433">
    <property type="entry name" value="PI3/4_kinase"/>
</dbReference>
<dbReference type="GO" id="GO:0016303">
    <property type="term" value="F:1-phosphatidylinositol-3-kinase activity"/>
    <property type="evidence" value="ECO:0007669"/>
    <property type="project" value="UniProtKB-UniRule"/>
</dbReference>
<evidence type="ECO:0000313" key="12">
    <source>
        <dbReference type="EMBL" id="RPB10428.1"/>
    </source>
</evidence>
<dbReference type="GO" id="GO:0000045">
    <property type="term" value="P:autophagosome assembly"/>
    <property type="evidence" value="ECO:0007669"/>
    <property type="project" value="TreeGrafter"/>
</dbReference>
<feature type="compositionally biased region" description="Polar residues" evidence="8">
    <location>
        <begin position="152"/>
        <end position="164"/>
    </location>
</feature>
<dbReference type="GO" id="GO:0000407">
    <property type="term" value="C:phagophore assembly site"/>
    <property type="evidence" value="ECO:0007669"/>
    <property type="project" value="TreeGrafter"/>
</dbReference>
<dbReference type="InterPro" id="IPR000403">
    <property type="entry name" value="PI3/4_kinase_cat_dom"/>
</dbReference>
<protein>
    <recommendedName>
        <fullName evidence="7">Phosphatidylinositol 3-kinase VPS34</fullName>
        <ecNumber evidence="7">2.7.1.137</ecNumber>
    </recommendedName>
</protein>
<dbReference type="EC" id="2.7.1.137" evidence="7"/>
<dbReference type="GO" id="GO:0005524">
    <property type="term" value="F:ATP binding"/>
    <property type="evidence" value="ECO:0007669"/>
    <property type="project" value="UniProtKB-UniRule"/>
</dbReference>
<dbReference type="PANTHER" id="PTHR10048:SF7">
    <property type="entry name" value="PHOSPHATIDYLINOSITOL 3-KINASE CATALYTIC SUBUNIT TYPE 3"/>
    <property type="match status" value="1"/>
</dbReference>
<dbReference type="PROSITE" id="PS00915">
    <property type="entry name" value="PI3_4_KINASE_1"/>
    <property type="match status" value="1"/>
</dbReference>
<dbReference type="InterPro" id="IPR018936">
    <property type="entry name" value="PI3/4_kinase_CS"/>
</dbReference>
<dbReference type="PROSITE" id="PS51545">
    <property type="entry name" value="PIK_HELICAL"/>
    <property type="match status" value="1"/>
</dbReference>
<dbReference type="CDD" id="cd08397">
    <property type="entry name" value="C2_PI3K_class_III"/>
    <property type="match status" value="1"/>
</dbReference>
<evidence type="ECO:0000256" key="1">
    <source>
        <dbReference type="ARBA" id="ARBA00006209"/>
    </source>
</evidence>
<dbReference type="InterPro" id="IPR057756">
    <property type="entry name" value="PI3-kinase_type3/VPS34_cat"/>
</dbReference>
<dbReference type="FunFam" id="1.25.40.70:FF:000009">
    <property type="entry name" value="Phosphatidylinositol 3-kinase VPS34"/>
    <property type="match status" value="1"/>
</dbReference>
<keyword evidence="13" id="KW-1185">Reference proteome</keyword>
<dbReference type="PANTHER" id="PTHR10048">
    <property type="entry name" value="PHOSPHATIDYLINOSITOL KINASE"/>
    <property type="match status" value="1"/>
</dbReference>
<dbReference type="SUPFAM" id="SSF56112">
    <property type="entry name" value="Protein kinase-like (PK-like)"/>
    <property type="match status" value="1"/>
</dbReference>
<evidence type="ECO:0000256" key="5">
    <source>
        <dbReference type="ARBA" id="ARBA00022840"/>
    </source>
</evidence>
<dbReference type="GO" id="GO:0034272">
    <property type="term" value="C:phosphatidylinositol 3-kinase complex, class III, type II"/>
    <property type="evidence" value="ECO:0007669"/>
    <property type="project" value="TreeGrafter"/>
</dbReference>
<sequence>MEPFTFASSRSLKMEVSVRIDSLEGTRTPLPYTTLLADPSLKHVGSNASNSSDLYLTVQLFADSKPLTVSVQTSYKAFRSNRTWMEWLTVPVRYCNLPLSSQLAITVWDLAGPGKAVPFGGTTVSMFEKDNNLKKGRQKCKLWPGVEADGLSDSTTPSTVSSNSETDRLEKLLKKHELGEIPRLDWLDNLAFRQIERINKQASSERKNDHYLFIEFPRFDFPVVYNDYDYKTEAVIEGDGPAKKTLGFTMRVYDPEMNRDNPAESKHRRLVRSHRNGPLDRDLKPNAKIRDELNEILNYSPTQDLTSEEKDLLWKFRYSLARDKRGLTKFLKSVSWSDAAESKQAVQLLPKWTEIDVDDALELLGPGFDNMAVRAYAVDRLRKADDEELQLYLLQLVQALKFERIKPSTTTDASRDSSLANFLISRACMNITLGNFFYWYLMVETEDTNQEYKRLFSKVAWEFQVALGKMEDGDKRRAVIKRQADFVFMIGEISKEIQGLRESRPKKVERLRQVLADPKNELVSFEAVPLPLDPGVNVVGCFPEASNVFKSSLFPLLIHLKTDTGARYPIIFKTGDDLRQDQLVIQIVTLMDKLLRKENLDLKLTPYHILATSAYTGVVQFVDSLSLASIEEGKHAPAAGVLPYLRNNYPDETTDTGVKAEVMDTYVKSCAGYCVITYLLGVGDRHLDNLLLTPDGHFFHADFGFILGRDPKPFAPAMKLCKEMVDGMGGANSVNYANFKSYCYTAYTTLRKSANLILNLFALMVDANIPDIRLEPDKAVLKVKERFNLEMSEEEAVKFFRNLIEESVNSVFPVLMDRMHGFAQRWRK</sequence>
<keyword evidence="2 7" id="KW-0808">Transferase</keyword>
<feature type="region of interest" description="Disordered" evidence="8">
    <location>
        <begin position="146"/>
        <end position="165"/>
    </location>
</feature>
<evidence type="ECO:0000313" key="13">
    <source>
        <dbReference type="Proteomes" id="UP000277580"/>
    </source>
</evidence>
<evidence type="ECO:0000256" key="8">
    <source>
        <dbReference type="SAM" id="MobiDB-lite"/>
    </source>
</evidence>
<dbReference type="InterPro" id="IPR011009">
    <property type="entry name" value="Kinase-like_dom_sf"/>
</dbReference>
<dbReference type="GO" id="GO:0005768">
    <property type="term" value="C:endosome"/>
    <property type="evidence" value="ECO:0007669"/>
    <property type="project" value="TreeGrafter"/>
</dbReference>
<dbReference type="InterPro" id="IPR035892">
    <property type="entry name" value="C2_domain_sf"/>
</dbReference>
<dbReference type="GO" id="GO:0048015">
    <property type="term" value="P:phosphatidylinositol-mediated signaling"/>
    <property type="evidence" value="ECO:0007669"/>
    <property type="project" value="TreeGrafter"/>
</dbReference>
<feature type="domain" description="PIK helical" evidence="10">
    <location>
        <begin position="280"/>
        <end position="466"/>
    </location>
</feature>
<evidence type="ECO:0000256" key="6">
    <source>
        <dbReference type="ARBA" id="ARBA00023985"/>
    </source>
</evidence>
<dbReference type="GO" id="GO:0006897">
    <property type="term" value="P:endocytosis"/>
    <property type="evidence" value="ECO:0007669"/>
    <property type="project" value="TreeGrafter"/>
</dbReference>
<dbReference type="AlphaFoldDB" id="A0A3N4KLY6"/>
<evidence type="ECO:0000259" key="11">
    <source>
        <dbReference type="PROSITE" id="PS51547"/>
    </source>
</evidence>
<evidence type="ECO:0000256" key="2">
    <source>
        <dbReference type="ARBA" id="ARBA00022679"/>
    </source>
</evidence>
<dbReference type="PIRSF" id="PIRSF000587">
    <property type="entry name" value="PI3K_Vps34"/>
    <property type="match status" value="1"/>
</dbReference>
<dbReference type="SUPFAM" id="SSF48371">
    <property type="entry name" value="ARM repeat"/>
    <property type="match status" value="1"/>
</dbReference>
<dbReference type="InterPro" id="IPR001263">
    <property type="entry name" value="PI3K_accessory_dom"/>
</dbReference>
<keyword evidence="4 7" id="KW-0418">Kinase</keyword>
<dbReference type="OrthoDB" id="67688at2759"/>
<dbReference type="Pfam" id="PF00454">
    <property type="entry name" value="PI3_PI4_kinase"/>
    <property type="match status" value="1"/>
</dbReference>
<evidence type="ECO:0000259" key="10">
    <source>
        <dbReference type="PROSITE" id="PS51545"/>
    </source>
</evidence>
<dbReference type="PROSITE" id="PS51547">
    <property type="entry name" value="C2_PI3K"/>
    <property type="match status" value="1"/>
</dbReference>
<dbReference type="STRING" id="1392247.A0A3N4KLY6"/>
<organism evidence="12 13">
    <name type="scientific">Morchella conica CCBAS932</name>
    <dbReference type="NCBI Taxonomy" id="1392247"/>
    <lineage>
        <taxon>Eukaryota</taxon>
        <taxon>Fungi</taxon>
        <taxon>Dikarya</taxon>
        <taxon>Ascomycota</taxon>
        <taxon>Pezizomycotina</taxon>
        <taxon>Pezizomycetes</taxon>
        <taxon>Pezizales</taxon>
        <taxon>Morchellaceae</taxon>
        <taxon>Morchella</taxon>
    </lineage>
</organism>
<evidence type="ECO:0000256" key="4">
    <source>
        <dbReference type="ARBA" id="ARBA00022777"/>
    </source>
</evidence>